<keyword evidence="5 8" id="KW-0812">Transmembrane</keyword>
<comment type="subcellular location">
    <subcellularLocation>
        <location evidence="1 8">Cell membrane</location>
        <topology evidence="1 8">Multi-pass membrane protein</topology>
    </subcellularLocation>
</comment>
<dbReference type="eggNOG" id="COG0730">
    <property type="taxonomic scope" value="Bacteria"/>
</dbReference>
<keyword evidence="3" id="KW-0813">Transport</keyword>
<dbReference type="EMBL" id="JNVU01000029">
    <property type="protein sequence ID" value="KEI44169.1"/>
    <property type="molecule type" value="Genomic_DNA"/>
</dbReference>
<keyword evidence="4 8" id="KW-1003">Cell membrane</keyword>
<evidence type="ECO:0000256" key="7">
    <source>
        <dbReference type="ARBA" id="ARBA00023136"/>
    </source>
</evidence>
<dbReference type="InterPro" id="IPR002781">
    <property type="entry name" value="TM_pro_TauE-like"/>
</dbReference>
<dbReference type="PANTHER" id="PTHR30269">
    <property type="entry name" value="TRANSMEMBRANE PROTEIN YFCA"/>
    <property type="match status" value="1"/>
</dbReference>
<comment type="caution">
    <text evidence="9">The sequence shown here is derived from an EMBL/GenBank/DDBJ whole genome shotgun (WGS) entry which is preliminary data.</text>
</comment>
<evidence type="ECO:0000256" key="6">
    <source>
        <dbReference type="ARBA" id="ARBA00022989"/>
    </source>
</evidence>
<dbReference type="InterPro" id="IPR052017">
    <property type="entry name" value="TSUP"/>
</dbReference>
<protein>
    <recommendedName>
        <fullName evidence="8">Probable membrane transporter protein</fullName>
    </recommendedName>
</protein>
<name>A0A073B8X5_9PSEU</name>
<dbReference type="GO" id="GO:0005886">
    <property type="term" value="C:plasma membrane"/>
    <property type="evidence" value="ECO:0007669"/>
    <property type="project" value="UniProtKB-SubCell"/>
</dbReference>
<evidence type="ECO:0000313" key="9">
    <source>
        <dbReference type="EMBL" id="KEI44169.1"/>
    </source>
</evidence>
<accession>A0A073B8X5</accession>
<gene>
    <name evidence="9" type="ORF">GU90_11900</name>
</gene>
<keyword evidence="6 8" id="KW-1133">Transmembrane helix</keyword>
<reference evidence="9 10" key="1">
    <citation type="submission" date="2014-06" db="EMBL/GenBank/DDBJ databases">
        <title>Saccharopolyspora rectivirgula DSM-43113 Genome sequencing.</title>
        <authorList>
            <person name="Barrera C."/>
            <person name="Millon L."/>
            <person name="Rognon B."/>
            <person name="Zaugg C."/>
            <person name="Monod M."/>
        </authorList>
    </citation>
    <scope>NUCLEOTIDE SEQUENCE [LARGE SCALE GENOMIC DNA]</scope>
    <source>
        <strain evidence="9 10">DSM 43113</strain>
    </source>
</reference>
<feature type="transmembrane region" description="Helical" evidence="8">
    <location>
        <begin position="113"/>
        <end position="131"/>
    </location>
</feature>
<sequence>MLEPLDWPGFADVSLGGLLLLCAAAFAAGTIDAIVGGGGLLQLPALLLIMPGGGAICSLATNKLASIAGTTAASAAYARRGAIDWRSTLPMAFLALLGSVGGAVFADALPSEALNAVVLVAIAAVGVYTWRRPQLGVRPRPRFSGAAQLAVLLAGGALIGFWDGIAGPGTGSFLVFLLVGLGGLAFVNASATAKVVNAATNLGALLFFVPAGKVLWGLGLVMAVANMSGSVLGTAVATSRGSGFIRRVFLTVVVGMLISLGWKFAASV</sequence>
<feature type="transmembrane region" description="Helical" evidence="8">
    <location>
        <begin position="15"/>
        <end position="41"/>
    </location>
</feature>
<evidence type="ECO:0000256" key="3">
    <source>
        <dbReference type="ARBA" id="ARBA00022448"/>
    </source>
</evidence>
<dbReference type="Proteomes" id="UP000031419">
    <property type="component" value="Unassembled WGS sequence"/>
</dbReference>
<keyword evidence="10" id="KW-1185">Reference proteome</keyword>
<feature type="transmembrane region" description="Helical" evidence="8">
    <location>
        <begin position="244"/>
        <end position="265"/>
    </location>
</feature>
<evidence type="ECO:0000256" key="4">
    <source>
        <dbReference type="ARBA" id="ARBA00022475"/>
    </source>
</evidence>
<keyword evidence="7 8" id="KW-0472">Membrane</keyword>
<evidence type="ECO:0000256" key="5">
    <source>
        <dbReference type="ARBA" id="ARBA00022692"/>
    </source>
</evidence>
<dbReference type="STRING" id="28042.GU90_11900"/>
<feature type="transmembrane region" description="Helical" evidence="8">
    <location>
        <begin position="202"/>
        <end position="224"/>
    </location>
</feature>
<organism evidence="9 10">
    <name type="scientific">Saccharopolyspora rectivirgula</name>
    <dbReference type="NCBI Taxonomy" id="28042"/>
    <lineage>
        <taxon>Bacteria</taxon>
        <taxon>Bacillati</taxon>
        <taxon>Actinomycetota</taxon>
        <taxon>Actinomycetes</taxon>
        <taxon>Pseudonocardiales</taxon>
        <taxon>Pseudonocardiaceae</taxon>
        <taxon>Saccharopolyspora</taxon>
    </lineage>
</organism>
<evidence type="ECO:0000256" key="8">
    <source>
        <dbReference type="RuleBase" id="RU363041"/>
    </source>
</evidence>
<evidence type="ECO:0000256" key="2">
    <source>
        <dbReference type="ARBA" id="ARBA00009142"/>
    </source>
</evidence>
<dbReference type="PANTHER" id="PTHR30269:SF0">
    <property type="entry name" value="MEMBRANE TRANSPORTER PROTEIN YFCA-RELATED"/>
    <property type="match status" value="1"/>
</dbReference>
<feature type="transmembrane region" description="Helical" evidence="8">
    <location>
        <begin position="171"/>
        <end position="190"/>
    </location>
</feature>
<comment type="similarity">
    <text evidence="2 8">Belongs to the 4-toluene sulfonate uptake permease (TSUP) (TC 2.A.102) family.</text>
</comment>
<dbReference type="RefSeq" id="WP_029720087.1">
    <property type="nucleotide sequence ID" value="NZ_JAJUIW010000046.1"/>
</dbReference>
<evidence type="ECO:0000256" key="1">
    <source>
        <dbReference type="ARBA" id="ARBA00004651"/>
    </source>
</evidence>
<proteinExistence type="inferred from homology"/>
<dbReference type="Pfam" id="PF01925">
    <property type="entry name" value="TauE"/>
    <property type="match status" value="1"/>
</dbReference>
<feature type="transmembrane region" description="Helical" evidence="8">
    <location>
        <begin position="89"/>
        <end position="107"/>
    </location>
</feature>
<evidence type="ECO:0000313" key="10">
    <source>
        <dbReference type="Proteomes" id="UP000031419"/>
    </source>
</evidence>
<feature type="transmembrane region" description="Helical" evidence="8">
    <location>
        <begin position="143"/>
        <end position="165"/>
    </location>
</feature>
<dbReference type="AlphaFoldDB" id="A0A073B8X5"/>